<dbReference type="eggNOG" id="ENOG5032NTV">
    <property type="taxonomic scope" value="Bacteria"/>
</dbReference>
<evidence type="ECO:0008006" key="3">
    <source>
        <dbReference type="Google" id="ProtNLM"/>
    </source>
</evidence>
<reference evidence="2" key="2">
    <citation type="submission" date="2011-03" db="EMBL/GenBank/DDBJ databases">
        <title>The complete genome of Hippea maritima DSM 10411.</title>
        <authorList>
            <consortium name="US DOE Joint Genome Institute (JGI-PGF)"/>
            <person name="Lucas S."/>
            <person name="Copeland A."/>
            <person name="Lapidus A."/>
            <person name="Bruce D."/>
            <person name="Goodwin L."/>
            <person name="Pitluck S."/>
            <person name="Peters L."/>
            <person name="Kyrpides N."/>
            <person name="Mavromatis K."/>
            <person name="Pagani I."/>
            <person name="Ivanova N."/>
            <person name="Mikhailova N."/>
            <person name="Lu M."/>
            <person name="Detter J.C."/>
            <person name="Tapia R."/>
            <person name="Han C."/>
            <person name="Land M."/>
            <person name="Hauser L."/>
            <person name="Markowitz V."/>
            <person name="Cheng J.-F."/>
            <person name="Hugenholtz P."/>
            <person name="Woyke T."/>
            <person name="Wu D."/>
            <person name="Spring S."/>
            <person name="Schroeder M."/>
            <person name="Brambilla E."/>
            <person name="Klenk H.-P."/>
            <person name="Eisen J.A."/>
        </authorList>
    </citation>
    <scope>NUCLEOTIDE SEQUENCE [LARGE SCALE GENOMIC DNA]</scope>
    <source>
        <strain evidence="2">ATCC 700847 / DSM 10411 / MH2</strain>
    </source>
</reference>
<accession>F2LXY4</accession>
<dbReference type="InParanoid" id="F2LXY4"/>
<proteinExistence type="predicted"/>
<dbReference type="KEGG" id="hmr:Hipma_0272"/>
<protein>
    <recommendedName>
        <fullName evidence="3">Lipoprotein</fullName>
    </recommendedName>
</protein>
<evidence type="ECO:0000313" key="2">
    <source>
        <dbReference type="Proteomes" id="UP000008139"/>
    </source>
</evidence>
<dbReference type="HOGENOM" id="CLU_1765536_0_0_7"/>
<organism evidence="1 2">
    <name type="scientific">Hippea maritima (strain ATCC 700847 / DSM 10411 / MH2)</name>
    <dbReference type="NCBI Taxonomy" id="760142"/>
    <lineage>
        <taxon>Bacteria</taxon>
        <taxon>Pseudomonadati</taxon>
        <taxon>Campylobacterota</taxon>
        <taxon>Desulfurellia</taxon>
        <taxon>Desulfurellales</taxon>
        <taxon>Hippeaceae</taxon>
        <taxon>Hippea</taxon>
    </lineage>
</organism>
<sequence length="147" mass="17195">MLYSCTTFKPLTYKSKTLNGTFDANYEGKTFEGFFSLSDGNLRMDIINTLGFSVYGLYVKNSDVFVVDYRDNKRYKNLKFSGFDLNGYKGTIVYITQNFFKLCSKKNKDVVLLKCSKVGSGYVPEDFVLKYKRKRLRIRLRKLRLKE</sequence>
<evidence type="ECO:0000313" key="1">
    <source>
        <dbReference type="EMBL" id="AEA33249.1"/>
    </source>
</evidence>
<reference evidence="1 2" key="1">
    <citation type="journal article" date="2011" name="Stand. Genomic Sci.">
        <title>Complete genome sequence of the thermophilic sulfur-reducer Hippea maritima type strain (MH(2)).</title>
        <authorList>
            <person name="Huntemann M."/>
            <person name="Lu M."/>
            <person name="Nolan M."/>
            <person name="Lapidus A."/>
            <person name="Lucas S."/>
            <person name="Hammon N."/>
            <person name="Deshpande S."/>
            <person name="Cheng J.F."/>
            <person name="Tapia R."/>
            <person name="Han C."/>
            <person name="Goodwin L."/>
            <person name="Pitluck S."/>
            <person name="Liolios K."/>
            <person name="Pagani I."/>
            <person name="Ivanova N."/>
            <person name="Ovchinikova G."/>
            <person name="Pati A."/>
            <person name="Chen A."/>
            <person name="Palaniappan K."/>
            <person name="Land M."/>
            <person name="Hauser L."/>
            <person name="Jeffries C.D."/>
            <person name="Detter J.C."/>
            <person name="Brambilla E.M."/>
            <person name="Rohde M."/>
            <person name="Spring S."/>
            <person name="Goker M."/>
            <person name="Woyke T."/>
            <person name="Bristow J."/>
            <person name="Eisen J.A."/>
            <person name="Markowitz V."/>
            <person name="Hugenholtz P."/>
            <person name="Kyrpides N.C."/>
            <person name="Klenk H.P."/>
            <person name="Mavromatis K."/>
        </authorList>
    </citation>
    <scope>NUCLEOTIDE SEQUENCE [LARGE SCALE GENOMIC DNA]</scope>
    <source>
        <strain evidence="2">ATCC 700847 / DSM 10411 / MH2</strain>
    </source>
</reference>
<dbReference type="AlphaFoldDB" id="F2LXY4"/>
<dbReference type="STRING" id="760142.Hipma_0272"/>
<dbReference type="EMBL" id="CP002606">
    <property type="protein sequence ID" value="AEA33249.1"/>
    <property type="molecule type" value="Genomic_DNA"/>
</dbReference>
<gene>
    <name evidence="1" type="ordered locus">Hipma_0272</name>
</gene>
<keyword evidence="2" id="KW-1185">Reference proteome</keyword>
<name>F2LXY4_HIPMA</name>
<dbReference type="Proteomes" id="UP000008139">
    <property type="component" value="Chromosome"/>
</dbReference>